<dbReference type="InterPro" id="IPR036890">
    <property type="entry name" value="HATPase_C_sf"/>
</dbReference>
<dbReference type="AlphaFoldDB" id="C5R8C4"/>
<reference evidence="7 8" key="1">
    <citation type="submission" date="2009-04" db="EMBL/GenBank/DDBJ databases">
        <authorList>
            <person name="Qin X."/>
            <person name="Bachman B."/>
            <person name="Battles P."/>
            <person name="Bell A."/>
            <person name="Bess C."/>
            <person name="Bickham C."/>
            <person name="Chaboub L."/>
            <person name="Chen D."/>
            <person name="Coyle M."/>
            <person name="Deiros D.R."/>
            <person name="Dinh H."/>
            <person name="Forbes L."/>
            <person name="Fowler G."/>
            <person name="Francisco L."/>
            <person name="Fu Q."/>
            <person name="Gubbala S."/>
            <person name="Hale W."/>
            <person name="Han Y."/>
            <person name="Hemphill L."/>
            <person name="Highlander S.K."/>
            <person name="Hirani K."/>
            <person name="Hogues M."/>
            <person name="Jackson L."/>
            <person name="Jakkamsetti A."/>
            <person name="Javaid M."/>
            <person name="Jiang H."/>
            <person name="Korchina V."/>
            <person name="Kovar C."/>
            <person name="Lara F."/>
            <person name="Lee S."/>
            <person name="Mata R."/>
            <person name="Mathew T."/>
            <person name="Moen C."/>
            <person name="Morales K."/>
            <person name="Munidasa M."/>
            <person name="Nazareth L."/>
            <person name="Ngo R."/>
            <person name="Nguyen L."/>
            <person name="Okwuonu G."/>
            <person name="Ongeri F."/>
            <person name="Patil S."/>
            <person name="Petrosino J."/>
            <person name="Pham C."/>
            <person name="Pham P."/>
            <person name="Pu L.-L."/>
            <person name="Puazo M."/>
            <person name="Raj R."/>
            <person name="Reid J."/>
            <person name="Rouhana J."/>
            <person name="Saada N."/>
            <person name="Shang Y."/>
            <person name="Simmons D."/>
            <person name="Thornton R."/>
            <person name="Warren J."/>
            <person name="Weissenberger G."/>
            <person name="Zhang J."/>
            <person name="Zhang L."/>
            <person name="Zhou C."/>
            <person name="Zhu D."/>
            <person name="Muzny D."/>
            <person name="Worley K."/>
            <person name="Gibbs R."/>
        </authorList>
    </citation>
    <scope>NUCLEOTIDE SEQUENCE [LARGE SCALE GENOMIC DNA]</scope>
    <source>
        <strain evidence="7 8">ATCC 33313</strain>
    </source>
</reference>
<dbReference type="FunFam" id="3.30.565.10:FF:000003">
    <property type="entry name" value="DNA mismatch repair endonuclease MutL"/>
    <property type="match status" value="1"/>
</dbReference>
<dbReference type="InterPro" id="IPR020568">
    <property type="entry name" value="Ribosomal_Su5_D2-typ_SF"/>
</dbReference>
<sequence>MGERRMAEIHELSEILANQIAAGEVIERPGSVVKELVENALDAHATQIDVLVEEAGVKSIRVIDNGDGIPGNQVARAFLRHATSKINSRQDLFRVQSLGFRGEALPSIASVADVVLQTATADAEQGAKIHYQGGKIIEETGTNARQGTDITVSDLFFNTPARLKYLKSQATELSQIVDVINRLAMSYPNVAFHLVHNGKELLQTAGNGNLQQVIASVYGVQQARKMLSVSAHDNDFEINGFISLPELTRANRSYISILINGRFVKNYNLSKAIVKGYGSKLMVGRFPIAILQIKMDPLLVDVNVHPQKHEVRLSKETQLMSLIEEMVVQRFVNENLIPNAYENYMQGNHDSYVVPEHDNDQFMTQLQEASVTFHQETGRSLQNISSDEIEIPEIPIANDPDLSTTQTQNDEVVPIVITKSQDLVKKSVRDFVAKYTAETPSLPFTEAADPVAAEEVSLSFTNTDLVDDSRHDKPFPDLQYIGQMHGTFLFAQSPEGFYIVDQHAAQERIKYEYYREEIGKVGLESQKLLVPIVLTYPKIDILKIQAHASQLEQVGLNLESFGDDAVIVREHPAWIEKGQEEATIREMVDWLLRDGNITTKDFREKTAIMMSCKRSIKANWALNDYEARGLLKQLAQAQNPYNCPHGRPVLVSFTNTDMEKMFKRIQDSHESWVEYDNHPF</sequence>
<dbReference type="Pfam" id="PF08676">
    <property type="entry name" value="MutL_C"/>
    <property type="match status" value="1"/>
</dbReference>
<evidence type="ECO:0000256" key="4">
    <source>
        <dbReference type="HAMAP-Rule" id="MF_00149"/>
    </source>
</evidence>
<dbReference type="CDD" id="cd16926">
    <property type="entry name" value="HATPase_MutL-MLH-PMS-like"/>
    <property type="match status" value="1"/>
</dbReference>
<dbReference type="GO" id="GO:0005524">
    <property type="term" value="F:ATP binding"/>
    <property type="evidence" value="ECO:0007669"/>
    <property type="project" value="InterPro"/>
</dbReference>
<dbReference type="HAMAP" id="MF_00149">
    <property type="entry name" value="DNA_mis_repair"/>
    <property type="match status" value="1"/>
</dbReference>
<dbReference type="InterPro" id="IPR013507">
    <property type="entry name" value="DNA_mismatch_S5_2-like"/>
</dbReference>
<dbReference type="PANTHER" id="PTHR10073">
    <property type="entry name" value="DNA MISMATCH REPAIR PROTEIN MLH, PMS, MUTL"/>
    <property type="match status" value="1"/>
</dbReference>
<dbReference type="NCBIfam" id="NF000950">
    <property type="entry name" value="PRK00095.1-3"/>
    <property type="match status" value="1"/>
</dbReference>
<dbReference type="Gene3D" id="3.30.1540.20">
    <property type="entry name" value="MutL, C-terminal domain, dimerisation subdomain"/>
    <property type="match status" value="1"/>
</dbReference>
<dbReference type="CDD" id="cd00782">
    <property type="entry name" value="MutL_Trans"/>
    <property type="match status" value="1"/>
</dbReference>
<dbReference type="Pfam" id="PF01119">
    <property type="entry name" value="DNA_mis_repair"/>
    <property type="match status" value="1"/>
</dbReference>
<accession>C5R8C4</accession>
<dbReference type="InterPro" id="IPR038973">
    <property type="entry name" value="MutL/Mlh/Pms-like"/>
</dbReference>
<dbReference type="InterPro" id="IPR042120">
    <property type="entry name" value="MutL_C_dimsub"/>
</dbReference>
<dbReference type="InterPro" id="IPR002099">
    <property type="entry name" value="MutL/Mlh/PMS"/>
</dbReference>
<dbReference type="SUPFAM" id="SSF118116">
    <property type="entry name" value="DNA mismatch repair protein MutL"/>
    <property type="match status" value="1"/>
</dbReference>
<evidence type="ECO:0000256" key="1">
    <source>
        <dbReference type="ARBA" id="ARBA00006082"/>
    </source>
</evidence>
<evidence type="ECO:0000313" key="7">
    <source>
        <dbReference type="EMBL" id="EER75418.1"/>
    </source>
</evidence>
<dbReference type="Proteomes" id="UP000004528">
    <property type="component" value="Unassembled WGS sequence"/>
</dbReference>
<dbReference type="SUPFAM" id="SSF55874">
    <property type="entry name" value="ATPase domain of HSP90 chaperone/DNA topoisomerase II/histidine kinase"/>
    <property type="match status" value="1"/>
</dbReference>
<keyword evidence="3 4" id="KW-0234">DNA repair</keyword>
<evidence type="ECO:0000256" key="2">
    <source>
        <dbReference type="ARBA" id="ARBA00022763"/>
    </source>
</evidence>
<dbReference type="SMART" id="SM00853">
    <property type="entry name" value="MutL_C"/>
    <property type="match status" value="1"/>
</dbReference>
<dbReference type="GO" id="GO:0030983">
    <property type="term" value="F:mismatched DNA binding"/>
    <property type="evidence" value="ECO:0007669"/>
    <property type="project" value="InterPro"/>
</dbReference>
<feature type="domain" description="DNA mismatch repair protein S5" evidence="6">
    <location>
        <begin position="214"/>
        <end position="332"/>
    </location>
</feature>
<dbReference type="InterPro" id="IPR037198">
    <property type="entry name" value="MutL_C_sf"/>
</dbReference>
<dbReference type="GO" id="GO:0006298">
    <property type="term" value="P:mismatch repair"/>
    <property type="evidence" value="ECO:0007669"/>
    <property type="project" value="UniProtKB-UniRule"/>
</dbReference>
<keyword evidence="8" id="KW-1185">Reference proteome</keyword>
<dbReference type="GO" id="GO:0032300">
    <property type="term" value="C:mismatch repair complex"/>
    <property type="evidence" value="ECO:0007669"/>
    <property type="project" value="InterPro"/>
</dbReference>
<comment type="caution">
    <text evidence="7">The sequence shown here is derived from an EMBL/GenBank/DDBJ whole genome shotgun (WGS) entry which is preliminary data.</text>
</comment>
<dbReference type="Gene3D" id="3.30.1370.100">
    <property type="entry name" value="MutL, C-terminal domain, regulatory subdomain"/>
    <property type="match status" value="1"/>
</dbReference>
<dbReference type="InterPro" id="IPR020667">
    <property type="entry name" value="DNA_mismatch_repair_MutL"/>
</dbReference>
<protein>
    <recommendedName>
        <fullName evidence="4">DNA mismatch repair protein MutL</fullName>
    </recommendedName>
</protein>
<dbReference type="NCBIfam" id="TIGR00585">
    <property type="entry name" value="mutl"/>
    <property type="match status" value="1"/>
</dbReference>
<keyword evidence="2 4" id="KW-0227">DNA damage</keyword>
<evidence type="ECO:0000313" key="8">
    <source>
        <dbReference type="Proteomes" id="UP000004528"/>
    </source>
</evidence>
<dbReference type="PANTHER" id="PTHR10073:SF12">
    <property type="entry name" value="DNA MISMATCH REPAIR PROTEIN MLH1"/>
    <property type="match status" value="1"/>
</dbReference>
<evidence type="ECO:0000259" key="6">
    <source>
        <dbReference type="SMART" id="SM01340"/>
    </source>
</evidence>
<dbReference type="InterPro" id="IPR014721">
    <property type="entry name" value="Ribsml_uS5_D2-typ_fold_subgr"/>
</dbReference>
<organism evidence="7 8">
    <name type="scientific">Weissella paramesenteroides ATCC 33313</name>
    <dbReference type="NCBI Taxonomy" id="585506"/>
    <lineage>
        <taxon>Bacteria</taxon>
        <taxon>Bacillati</taxon>
        <taxon>Bacillota</taxon>
        <taxon>Bacilli</taxon>
        <taxon>Lactobacillales</taxon>
        <taxon>Lactobacillaceae</taxon>
        <taxon>Weissella</taxon>
    </lineage>
</organism>
<dbReference type="SUPFAM" id="SSF54211">
    <property type="entry name" value="Ribosomal protein S5 domain 2-like"/>
    <property type="match status" value="1"/>
</dbReference>
<dbReference type="STRING" id="585506.HMPREF0877_0219"/>
<dbReference type="Gene3D" id="3.30.230.10">
    <property type="match status" value="1"/>
</dbReference>
<evidence type="ECO:0000259" key="5">
    <source>
        <dbReference type="SMART" id="SM00853"/>
    </source>
</evidence>
<dbReference type="InterPro" id="IPR042121">
    <property type="entry name" value="MutL_C_regsub"/>
</dbReference>
<dbReference type="InterPro" id="IPR014762">
    <property type="entry name" value="DNA_mismatch_repair_CS"/>
</dbReference>
<dbReference type="GO" id="GO:0016887">
    <property type="term" value="F:ATP hydrolysis activity"/>
    <property type="evidence" value="ECO:0007669"/>
    <property type="project" value="InterPro"/>
</dbReference>
<dbReference type="HOGENOM" id="CLU_004131_4_1_9"/>
<comment type="function">
    <text evidence="4">This protein is involved in the repair of mismatches in DNA. It is required for dam-dependent methyl-directed DNA mismatch repair. May act as a 'molecular matchmaker', a protein that promotes the formation of a stable complex between two or more DNA-binding proteins in an ATP-dependent manner without itself being part of a final effector complex.</text>
</comment>
<evidence type="ECO:0000256" key="3">
    <source>
        <dbReference type="ARBA" id="ARBA00023204"/>
    </source>
</evidence>
<name>C5R8C4_WEIPA</name>
<dbReference type="eggNOG" id="COG0323">
    <property type="taxonomic scope" value="Bacteria"/>
</dbReference>
<dbReference type="SMART" id="SM01340">
    <property type="entry name" value="DNA_mis_repair"/>
    <property type="match status" value="1"/>
</dbReference>
<dbReference type="Pfam" id="PF13589">
    <property type="entry name" value="HATPase_c_3"/>
    <property type="match status" value="1"/>
</dbReference>
<proteinExistence type="inferred from homology"/>
<dbReference type="EMBL" id="ACKU01000005">
    <property type="protein sequence ID" value="EER75418.1"/>
    <property type="molecule type" value="Genomic_DNA"/>
</dbReference>
<gene>
    <name evidence="4 7" type="primary">mutL</name>
    <name evidence="7" type="ORF">HMPREF0877_0219</name>
</gene>
<dbReference type="PROSITE" id="PS00058">
    <property type="entry name" value="DNA_MISMATCH_REPAIR_1"/>
    <property type="match status" value="1"/>
</dbReference>
<dbReference type="Gene3D" id="3.30.565.10">
    <property type="entry name" value="Histidine kinase-like ATPase, C-terminal domain"/>
    <property type="match status" value="1"/>
</dbReference>
<feature type="domain" description="MutL C-terminal dimerisation" evidence="5">
    <location>
        <begin position="480"/>
        <end position="622"/>
    </location>
</feature>
<comment type="similarity">
    <text evidence="1 4">Belongs to the DNA mismatch repair MutL/HexB family.</text>
</comment>
<dbReference type="InterPro" id="IPR014790">
    <property type="entry name" value="MutL_C"/>
</dbReference>
<dbReference type="GO" id="GO:0140664">
    <property type="term" value="F:ATP-dependent DNA damage sensor activity"/>
    <property type="evidence" value="ECO:0007669"/>
    <property type="project" value="InterPro"/>
</dbReference>